<evidence type="ECO:0000313" key="3">
    <source>
        <dbReference type="EMBL" id="MFA9479374.1"/>
    </source>
</evidence>
<dbReference type="GO" id="GO:0008446">
    <property type="term" value="F:GDP-mannose 4,6-dehydratase activity"/>
    <property type="evidence" value="ECO:0007669"/>
    <property type="project" value="UniProtKB-EC"/>
</dbReference>
<keyword evidence="3" id="KW-0456">Lyase</keyword>
<proteinExistence type="predicted"/>
<evidence type="ECO:0000259" key="2">
    <source>
        <dbReference type="Pfam" id="PF16363"/>
    </source>
</evidence>
<keyword evidence="1" id="KW-0520">NAD</keyword>
<dbReference type="Proteomes" id="UP001575105">
    <property type="component" value="Unassembled WGS sequence"/>
</dbReference>
<dbReference type="InterPro" id="IPR016040">
    <property type="entry name" value="NAD(P)-bd_dom"/>
</dbReference>
<feature type="domain" description="NAD(P)-binding" evidence="2">
    <location>
        <begin position="6"/>
        <end position="311"/>
    </location>
</feature>
<reference evidence="3 4" key="1">
    <citation type="submission" date="2024-08" db="EMBL/GenBank/DDBJ databases">
        <title>Whole-genome sequencing of halo(alkali)philic microorganisms from hypersaline lakes.</title>
        <authorList>
            <person name="Sorokin D.Y."/>
            <person name="Merkel A.Y."/>
            <person name="Messina E."/>
            <person name="Yakimov M."/>
        </authorList>
    </citation>
    <scope>NUCLEOTIDE SEQUENCE [LARGE SCALE GENOMIC DNA]</scope>
    <source>
        <strain evidence="3 4">AB-hyl4</strain>
    </source>
</reference>
<accession>A0ABV4U707</accession>
<dbReference type="PANTHER" id="PTHR43574">
    <property type="entry name" value="EPIMERASE-RELATED"/>
    <property type="match status" value="1"/>
</dbReference>
<keyword evidence="4" id="KW-1185">Reference proteome</keyword>
<dbReference type="RefSeq" id="WP_425346294.1">
    <property type="nucleotide sequence ID" value="NZ_JBGUBD010000008.1"/>
</dbReference>
<dbReference type="Gene3D" id="3.40.50.720">
    <property type="entry name" value="NAD(P)-binding Rossmann-like Domain"/>
    <property type="match status" value="1"/>
</dbReference>
<organism evidence="3 4">
    <name type="scientific">Natronomicrosphaera hydrolytica</name>
    <dbReference type="NCBI Taxonomy" id="3242702"/>
    <lineage>
        <taxon>Bacteria</taxon>
        <taxon>Pseudomonadati</taxon>
        <taxon>Planctomycetota</taxon>
        <taxon>Phycisphaerae</taxon>
        <taxon>Phycisphaerales</taxon>
        <taxon>Phycisphaeraceae</taxon>
        <taxon>Natronomicrosphaera</taxon>
    </lineage>
</organism>
<dbReference type="PRINTS" id="PR01713">
    <property type="entry name" value="NUCEPIMERASE"/>
</dbReference>
<sequence length="326" mass="35910">MTSTTLITGAAGFIGSHLTDRLLAQGQQVVGLDNFCDFYDPAIKHANLAQARTQGCFSLVEADLRDRDAVVEAVAAHRPDTVVHLAAMAGVRPSIENPAYYTAVNLNGTVNLLDAAVAQGCKRFIFASSSSVYGNNKKTPFSEDDRVDHPISPYAATKKAGELICHSYSHLYQLPITCLRFFTVFGPRQRPDLAINKFLRLVRDGKPIPMFGDGSTSRDYTFVDDIVDGVTAAIDRCGEPDRYRIYNLGGHSPVSLREMIATVERVVGKAAQIDRQPMQPGDVDRTWADLTRVKAELGFEPATSLEEGIARQWQWMQERENVATQS</sequence>
<gene>
    <name evidence="3" type="ORF">ACERK3_13875</name>
</gene>
<dbReference type="EMBL" id="JBGUBD010000008">
    <property type="protein sequence ID" value="MFA9479374.1"/>
    <property type="molecule type" value="Genomic_DNA"/>
</dbReference>
<dbReference type="Pfam" id="PF16363">
    <property type="entry name" value="GDP_Man_Dehyd"/>
    <property type="match status" value="1"/>
</dbReference>
<comment type="caution">
    <text evidence="3">The sequence shown here is derived from an EMBL/GenBank/DDBJ whole genome shotgun (WGS) entry which is preliminary data.</text>
</comment>
<dbReference type="SUPFAM" id="SSF51735">
    <property type="entry name" value="NAD(P)-binding Rossmann-fold domains"/>
    <property type="match status" value="1"/>
</dbReference>
<evidence type="ECO:0000256" key="1">
    <source>
        <dbReference type="ARBA" id="ARBA00023027"/>
    </source>
</evidence>
<evidence type="ECO:0000313" key="4">
    <source>
        <dbReference type="Proteomes" id="UP001575105"/>
    </source>
</evidence>
<dbReference type="EC" id="4.2.1.47" evidence="3"/>
<protein>
    <submittedName>
        <fullName evidence="3">GDP-mannose 4,6-dehydratase</fullName>
        <ecNumber evidence="3">4.2.1.47</ecNumber>
    </submittedName>
</protein>
<dbReference type="InterPro" id="IPR036291">
    <property type="entry name" value="NAD(P)-bd_dom_sf"/>
</dbReference>
<name>A0ABV4U707_9BACT</name>